<dbReference type="RefSeq" id="WP_083560548.1">
    <property type="nucleotide sequence ID" value="NZ_AQQV01000001.1"/>
</dbReference>
<protein>
    <submittedName>
        <fullName evidence="2">Uncharacterized protein</fullName>
    </submittedName>
</protein>
<evidence type="ECO:0000313" key="3">
    <source>
        <dbReference type="Proteomes" id="UP000192342"/>
    </source>
</evidence>
<keyword evidence="1" id="KW-1133">Transmembrane helix</keyword>
<dbReference type="AlphaFoldDB" id="A0A1Y1SJ54"/>
<dbReference type="EMBL" id="AQQV01000001">
    <property type="protein sequence ID" value="ORE89440.1"/>
    <property type="molecule type" value="Genomic_DNA"/>
</dbReference>
<dbReference type="STRING" id="1317117.ATO7_06155"/>
<keyword evidence="1" id="KW-0812">Transmembrane</keyword>
<proteinExistence type="predicted"/>
<organism evidence="2 3">
    <name type="scientific">Oceanococcus atlanticus</name>
    <dbReference type="NCBI Taxonomy" id="1317117"/>
    <lineage>
        <taxon>Bacteria</taxon>
        <taxon>Pseudomonadati</taxon>
        <taxon>Pseudomonadota</taxon>
        <taxon>Gammaproteobacteria</taxon>
        <taxon>Chromatiales</taxon>
        <taxon>Oceanococcaceae</taxon>
        <taxon>Oceanococcus</taxon>
    </lineage>
</organism>
<reference evidence="2 3" key="1">
    <citation type="submission" date="2013-04" db="EMBL/GenBank/DDBJ databases">
        <title>Oceanococcus atlanticus 22II-S10r2 Genome Sequencing.</title>
        <authorList>
            <person name="Lai Q."/>
            <person name="Li G."/>
            <person name="Shao Z."/>
        </authorList>
    </citation>
    <scope>NUCLEOTIDE SEQUENCE [LARGE SCALE GENOMIC DNA]</scope>
    <source>
        <strain evidence="2 3">22II-S10r2</strain>
    </source>
</reference>
<evidence type="ECO:0000313" key="2">
    <source>
        <dbReference type="EMBL" id="ORE89440.1"/>
    </source>
</evidence>
<comment type="caution">
    <text evidence="2">The sequence shown here is derived from an EMBL/GenBank/DDBJ whole genome shotgun (WGS) entry which is preliminary data.</text>
</comment>
<feature type="transmembrane region" description="Helical" evidence="1">
    <location>
        <begin position="51"/>
        <end position="69"/>
    </location>
</feature>
<name>A0A1Y1SJ54_9GAMM</name>
<keyword evidence="1" id="KW-0472">Membrane</keyword>
<feature type="transmembrane region" description="Helical" evidence="1">
    <location>
        <begin position="189"/>
        <end position="207"/>
    </location>
</feature>
<feature type="transmembrane region" description="Helical" evidence="1">
    <location>
        <begin position="150"/>
        <end position="169"/>
    </location>
</feature>
<sequence length="261" mass="30133">MRDFEALAAAYFRDFESYRLHVGLLNWRSFSLVAALSIFIFGFISSLKSNASLPLIATELLLLGMWAQVQSYQRTQVMCRLNARWGTNYTAVSQLQSEWLKRSIAAPATEYFKIARELSESEKLYKQHRTKFTIERTELFRLVFDPESKARVLSLVIFLLSFLTLLLLRAYDSGQVPVEILWSDDFPNYISFVIFLAFLLWLLLVGVRVSYDFISSFALGVRDAISPANTSSRRAKDHLIQALLSNHEIPKIRYKVNTQHE</sequence>
<evidence type="ECO:0000256" key="1">
    <source>
        <dbReference type="SAM" id="Phobius"/>
    </source>
</evidence>
<gene>
    <name evidence="2" type="ORF">ATO7_06155</name>
</gene>
<dbReference type="Proteomes" id="UP000192342">
    <property type="component" value="Unassembled WGS sequence"/>
</dbReference>
<feature type="transmembrane region" description="Helical" evidence="1">
    <location>
        <begin position="25"/>
        <end position="45"/>
    </location>
</feature>
<accession>A0A1Y1SJ54</accession>
<keyword evidence="3" id="KW-1185">Reference proteome</keyword>